<dbReference type="Pfam" id="PF05049">
    <property type="entry name" value="IIGP"/>
    <property type="match status" value="1"/>
</dbReference>
<dbReference type="PROSITE" id="PS51716">
    <property type="entry name" value="G_IRG"/>
    <property type="match status" value="1"/>
</dbReference>
<name>A0A165QSS6_9APHY</name>
<dbReference type="STRING" id="1314783.A0A165QSS6"/>
<dbReference type="GO" id="GO:0016020">
    <property type="term" value="C:membrane"/>
    <property type="evidence" value="ECO:0007669"/>
    <property type="project" value="InterPro"/>
</dbReference>
<reference evidence="4 5" key="1">
    <citation type="journal article" date="2016" name="Mol. Biol. Evol.">
        <title>Comparative Genomics of Early-Diverging Mushroom-Forming Fungi Provides Insights into the Origins of Lignocellulose Decay Capabilities.</title>
        <authorList>
            <person name="Nagy L.G."/>
            <person name="Riley R."/>
            <person name="Tritt A."/>
            <person name="Adam C."/>
            <person name="Daum C."/>
            <person name="Floudas D."/>
            <person name="Sun H."/>
            <person name="Yadav J.S."/>
            <person name="Pangilinan J."/>
            <person name="Larsson K.H."/>
            <person name="Matsuura K."/>
            <person name="Barry K."/>
            <person name="Labutti K."/>
            <person name="Kuo R."/>
            <person name="Ohm R.A."/>
            <person name="Bhattacharya S.S."/>
            <person name="Shirouzu T."/>
            <person name="Yoshinaga Y."/>
            <person name="Martin F.M."/>
            <person name="Grigoriev I.V."/>
            <person name="Hibbett D.S."/>
        </authorList>
    </citation>
    <scope>NUCLEOTIDE SEQUENCE [LARGE SCALE GENOMIC DNA]</scope>
    <source>
        <strain evidence="4 5">L-15889</strain>
    </source>
</reference>
<feature type="compositionally biased region" description="Basic and acidic residues" evidence="2">
    <location>
        <begin position="61"/>
        <end position="103"/>
    </location>
</feature>
<protein>
    <submittedName>
        <fullName evidence="4">p-loop containing nucleoside triphosphate hydrolase protein</fullName>
    </submittedName>
</protein>
<keyword evidence="5" id="KW-1185">Reference proteome</keyword>
<evidence type="ECO:0000256" key="1">
    <source>
        <dbReference type="ARBA" id="ARBA00005429"/>
    </source>
</evidence>
<dbReference type="Gene3D" id="3.40.50.300">
    <property type="entry name" value="P-loop containing nucleotide triphosphate hydrolases"/>
    <property type="match status" value="1"/>
</dbReference>
<accession>A0A165QSS6</accession>
<dbReference type="EMBL" id="KV429055">
    <property type="protein sequence ID" value="KZT69881.1"/>
    <property type="molecule type" value="Genomic_DNA"/>
</dbReference>
<dbReference type="SUPFAM" id="SSF52540">
    <property type="entry name" value="P-loop containing nucleoside triphosphate hydrolases"/>
    <property type="match status" value="1"/>
</dbReference>
<evidence type="ECO:0000259" key="3">
    <source>
        <dbReference type="PROSITE" id="PS51716"/>
    </source>
</evidence>
<feature type="compositionally biased region" description="Basic and acidic residues" evidence="2">
    <location>
        <begin position="113"/>
        <end position="136"/>
    </location>
</feature>
<dbReference type="InterPro" id="IPR007743">
    <property type="entry name" value="Immunity-related_GTPase-like"/>
</dbReference>
<dbReference type="Proteomes" id="UP000076727">
    <property type="component" value="Unassembled WGS sequence"/>
</dbReference>
<dbReference type="AlphaFoldDB" id="A0A165QSS6"/>
<dbReference type="OrthoDB" id="422720at2759"/>
<dbReference type="GO" id="GO:0005525">
    <property type="term" value="F:GTP binding"/>
    <property type="evidence" value="ECO:0007669"/>
    <property type="project" value="InterPro"/>
</dbReference>
<dbReference type="InterPro" id="IPR027417">
    <property type="entry name" value="P-loop_NTPase"/>
</dbReference>
<evidence type="ECO:0000256" key="2">
    <source>
        <dbReference type="SAM" id="MobiDB-lite"/>
    </source>
</evidence>
<feature type="domain" description="IRG-type G" evidence="3">
    <location>
        <begin position="190"/>
        <end position="346"/>
    </location>
</feature>
<feature type="region of interest" description="Disordered" evidence="2">
    <location>
        <begin position="61"/>
        <end position="162"/>
    </location>
</feature>
<dbReference type="InterPro" id="IPR030385">
    <property type="entry name" value="G_IRG_dom"/>
</dbReference>
<dbReference type="GO" id="GO:0016787">
    <property type="term" value="F:hydrolase activity"/>
    <property type="evidence" value="ECO:0007669"/>
    <property type="project" value="UniProtKB-KW"/>
</dbReference>
<sequence>MGGLVSAIIGAFSGGHVQPNPVMEELQRRIKEQEAQAHEAHAQQASAEEALRIAQEELQRSEEQMRVAEDAAKAQEEEIRRADEARRTAEDAAKRAEADRYATEEQMQQAAETARRAEEERARAEAEGARAQEEKRKSNKAAEQANQAAAEARAAQEEAQRQLQEGIRPIIIPTMAEFMETRRRLEYQEGLIHFAIAGIAGSGKSSLVNAFRGLRASDEGAAATGTTETTRVVTRYPDPRPDRPFVWYDVPGAGTLSISEWQYFTDQGLYVFDGIIVLFDARFTASDIAILRNCVRFQIPAYIVRSKSDQHIRNLTTDMGGGDDSDSEDLTLKLQARERYTVTFRP</sequence>
<gene>
    <name evidence="4" type="ORF">DAEQUDRAFT_811152</name>
</gene>
<feature type="compositionally biased region" description="Low complexity" evidence="2">
    <location>
        <begin position="141"/>
        <end position="153"/>
    </location>
</feature>
<evidence type="ECO:0000313" key="5">
    <source>
        <dbReference type="Proteomes" id="UP000076727"/>
    </source>
</evidence>
<keyword evidence="4" id="KW-0378">Hydrolase</keyword>
<evidence type="ECO:0000313" key="4">
    <source>
        <dbReference type="EMBL" id="KZT69881.1"/>
    </source>
</evidence>
<proteinExistence type="inferred from homology"/>
<comment type="similarity">
    <text evidence="1">Belongs to the TRAFAC class dynamin-like GTPase superfamily. IRG family.</text>
</comment>
<organism evidence="4 5">
    <name type="scientific">Daedalea quercina L-15889</name>
    <dbReference type="NCBI Taxonomy" id="1314783"/>
    <lineage>
        <taxon>Eukaryota</taxon>
        <taxon>Fungi</taxon>
        <taxon>Dikarya</taxon>
        <taxon>Basidiomycota</taxon>
        <taxon>Agaricomycotina</taxon>
        <taxon>Agaricomycetes</taxon>
        <taxon>Polyporales</taxon>
        <taxon>Fomitopsis</taxon>
    </lineage>
</organism>
<dbReference type="PANTHER" id="PTHR14143:SF1">
    <property type="entry name" value="IRG-TYPE G DOMAIN-CONTAINING PROTEIN"/>
    <property type="match status" value="1"/>
</dbReference>
<dbReference type="PANTHER" id="PTHR14143">
    <property type="entry name" value="INTERFERON-INDUCIBLE GTPASE FAMILY MEMBER"/>
    <property type="match status" value="1"/>
</dbReference>